<dbReference type="Proteomes" id="UP000267096">
    <property type="component" value="Unassembled WGS sequence"/>
</dbReference>
<gene>
    <name evidence="1" type="ORF">ASIM_LOCUS5294</name>
</gene>
<name>A0A0M3JD09_ANISI</name>
<reference evidence="1 2" key="2">
    <citation type="submission" date="2018-11" db="EMBL/GenBank/DDBJ databases">
        <authorList>
            <consortium name="Pathogen Informatics"/>
        </authorList>
    </citation>
    <scope>NUCLEOTIDE SEQUENCE [LARGE SCALE GENOMIC DNA]</scope>
</reference>
<proteinExistence type="predicted"/>
<dbReference type="OrthoDB" id="5791247at2759"/>
<protein>
    <submittedName>
        <fullName evidence="1 3">Uncharacterized protein</fullName>
    </submittedName>
</protein>
<reference evidence="3" key="1">
    <citation type="submission" date="2017-02" db="UniProtKB">
        <authorList>
            <consortium name="WormBaseParasite"/>
        </authorList>
    </citation>
    <scope>IDENTIFICATION</scope>
</reference>
<keyword evidence="2" id="KW-1185">Reference proteome</keyword>
<dbReference type="WBParaSite" id="ASIM_0000549501-mRNA-1">
    <property type="protein sequence ID" value="ASIM_0000549501-mRNA-1"/>
    <property type="gene ID" value="ASIM_0000549501"/>
</dbReference>
<evidence type="ECO:0000313" key="2">
    <source>
        <dbReference type="Proteomes" id="UP000267096"/>
    </source>
</evidence>
<accession>A0A0M3JD09</accession>
<sequence>MHLARAYVENVDEYNRGFTAATRGDAKHGRQRLLEKWAVELTAFGVVERTTVEIEQKLRDYMKKIIGNSRRAHRRPLSPAAELLSTVIPQCSTASSSSNNNADESGSVNDPQTEYVDFLLRQHRATSNDSFENRCVIAF</sequence>
<organism evidence="3">
    <name type="scientific">Anisakis simplex</name>
    <name type="common">Herring worm</name>
    <dbReference type="NCBI Taxonomy" id="6269"/>
    <lineage>
        <taxon>Eukaryota</taxon>
        <taxon>Metazoa</taxon>
        <taxon>Ecdysozoa</taxon>
        <taxon>Nematoda</taxon>
        <taxon>Chromadorea</taxon>
        <taxon>Rhabditida</taxon>
        <taxon>Spirurina</taxon>
        <taxon>Ascaridomorpha</taxon>
        <taxon>Ascaridoidea</taxon>
        <taxon>Anisakidae</taxon>
        <taxon>Anisakis</taxon>
        <taxon>Anisakis simplex complex</taxon>
    </lineage>
</organism>
<dbReference type="AlphaFoldDB" id="A0A0M3JD09"/>
<dbReference type="EMBL" id="UYRR01010212">
    <property type="protein sequence ID" value="VDK25284.1"/>
    <property type="molecule type" value="Genomic_DNA"/>
</dbReference>
<evidence type="ECO:0000313" key="1">
    <source>
        <dbReference type="EMBL" id="VDK25284.1"/>
    </source>
</evidence>
<evidence type="ECO:0000313" key="3">
    <source>
        <dbReference type="WBParaSite" id="ASIM_0000549501-mRNA-1"/>
    </source>
</evidence>